<dbReference type="AlphaFoldDB" id="A0A9W9ZFA4"/>
<organism evidence="1 2">
    <name type="scientific">Desmophyllum pertusum</name>
    <dbReference type="NCBI Taxonomy" id="174260"/>
    <lineage>
        <taxon>Eukaryota</taxon>
        <taxon>Metazoa</taxon>
        <taxon>Cnidaria</taxon>
        <taxon>Anthozoa</taxon>
        <taxon>Hexacorallia</taxon>
        <taxon>Scleractinia</taxon>
        <taxon>Caryophylliina</taxon>
        <taxon>Caryophylliidae</taxon>
        <taxon>Desmophyllum</taxon>
    </lineage>
</organism>
<name>A0A9W9ZFA4_9CNID</name>
<dbReference type="EMBL" id="MU826352">
    <property type="protein sequence ID" value="KAJ7380658.1"/>
    <property type="molecule type" value="Genomic_DNA"/>
</dbReference>
<keyword evidence="2" id="KW-1185">Reference proteome</keyword>
<gene>
    <name evidence="1" type="ORF">OS493_007023</name>
</gene>
<dbReference type="Proteomes" id="UP001163046">
    <property type="component" value="Unassembled WGS sequence"/>
</dbReference>
<evidence type="ECO:0000313" key="1">
    <source>
        <dbReference type="EMBL" id="KAJ7380658.1"/>
    </source>
</evidence>
<reference evidence="1" key="1">
    <citation type="submission" date="2023-01" db="EMBL/GenBank/DDBJ databases">
        <title>Genome assembly of the deep-sea coral Lophelia pertusa.</title>
        <authorList>
            <person name="Herrera S."/>
            <person name="Cordes E."/>
        </authorList>
    </citation>
    <scope>NUCLEOTIDE SEQUENCE</scope>
    <source>
        <strain evidence="1">USNM1676648</strain>
        <tissue evidence="1">Polyp</tissue>
    </source>
</reference>
<protein>
    <submittedName>
        <fullName evidence="1">Uncharacterized protein</fullName>
    </submittedName>
</protein>
<proteinExistence type="predicted"/>
<accession>A0A9W9ZFA4</accession>
<sequence>MTSQRSRDEFTFHRILHRSSSHLPSQLKDKLQKEVLIGSGQTFEYKKVFLSKTDAGEYVVVEEFEETEKEMFVFGLQANLYIYPWNYRKLFEICESERSKEYPIDQRGTYNNRPHRIDEELLNNQMLPIQLHILGIVATCNTKMPDNINDTLYEILTKLNKLDSTLKDLESRTKKLEEFETTAAKDIEDVKHSYSFMGTKLEDSKKALDSKIVKQAEADSKQLFKCFNGFIEHSNGLGNVISC</sequence>
<comment type="caution">
    <text evidence="1">The sequence shown here is derived from an EMBL/GenBank/DDBJ whole genome shotgun (WGS) entry which is preliminary data.</text>
</comment>
<evidence type="ECO:0000313" key="2">
    <source>
        <dbReference type="Proteomes" id="UP001163046"/>
    </source>
</evidence>